<evidence type="ECO:0000313" key="11">
    <source>
        <dbReference type="Proteomes" id="UP000186940"/>
    </source>
</evidence>
<dbReference type="PATRIC" id="fig|1838285.3.peg.1600"/>
<comment type="caution">
    <text evidence="10">The sequence shown here is derived from an EMBL/GenBank/DDBJ whole genome shotgun (WGS) entry which is preliminary data.</text>
</comment>
<evidence type="ECO:0000256" key="7">
    <source>
        <dbReference type="ARBA" id="ARBA00023014"/>
    </source>
</evidence>
<evidence type="ECO:0000256" key="5">
    <source>
        <dbReference type="ARBA" id="ARBA00023002"/>
    </source>
</evidence>
<keyword evidence="5" id="KW-0560">Oxidoreductase</keyword>
<evidence type="ECO:0000256" key="8">
    <source>
        <dbReference type="ARBA" id="ARBA00049934"/>
    </source>
</evidence>
<sequence>MNMKDCYGWCKKLLEVDLSAGSTRITTPPTTLLHGYLGGRGLGARLVYDNGVVDPLSPENILVFAAGPLTGTPAPASGRASVSTKSPATGTIFDANAGGKFGYLLKRAGFDAIVLRGRAEKPVIINIKDENVDIILREDLWGLNAGDTQHRLKKEGYTGSIAVIGRAGERLLNVASILLDGSHAFARGGVGAVMGSKNLKAIVLSGSGKVQIYDRDEFERQRRTINRMLVASPAIDRGLKIFGTPMLIKIAEWMQILPVDNFRGKKFDAGSLYGSKLKDEYTAKRRGCSSCPIACKREDKGGHALPEYETIAMFGPNLLNSDIERIIEANRICNEYGIDTISAGSVLATHGVTDPKEISGLLEDLGEGKLKLRGSVSVKGLELPGYDPRRVMGLGFSYATSNRGGCHTRAYMVAPEILKKPKAINPLTFAGKAGYVKVFQDRFAAVDSLVVCKFAFFGVSEEEYANILTAVTGVSFTSEDLMKVGERIWNLERLYNIREGFGREDDTLPDLFFDTLSREAFEKTLDEYYAIRGWDENGVPGENKLNELGL</sequence>
<dbReference type="GO" id="GO:0051539">
    <property type="term" value="F:4 iron, 4 sulfur cluster binding"/>
    <property type="evidence" value="ECO:0007669"/>
    <property type="project" value="UniProtKB-KW"/>
</dbReference>
<dbReference type="GO" id="GO:0016625">
    <property type="term" value="F:oxidoreductase activity, acting on the aldehyde or oxo group of donors, iron-sulfur protein as acceptor"/>
    <property type="evidence" value="ECO:0007669"/>
    <property type="project" value="InterPro"/>
</dbReference>
<dbReference type="PANTHER" id="PTHR30038:SF0">
    <property type="entry name" value="TUNGSTEN-CONTAINING ALDEHYDE FERREDOXIN OXIDOREDUCTASE"/>
    <property type="match status" value="1"/>
</dbReference>
<evidence type="ECO:0000313" key="10">
    <source>
        <dbReference type="EMBL" id="OFV67308.1"/>
    </source>
</evidence>
<organism evidence="10 11">
    <name type="scientific">Candidatus Syntropharchaeum caldarium</name>
    <dbReference type="NCBI Taxonomy" id="1838285"/>
    <lineage>
        <taxon>Archaea</taxon>
        <taxon>Methanobacteriati</taxon>
        <taxon>Methanobacteriota</taxon>
        <taxon>Stenosarchaea group</taxon>
        <taxon>Methanomicrobia</taxon>
        <taxon>Methanosarcinales</taxon>
        <taxon>ANME-2 cluster</taxon>
        <taxon>Candidatus Syntropharchaeum</taxon>
    </lineage>
</organism>
<dbReference type="GO" id="GO:0009055">
    <property type="term" value="F:electron transfer activity"/>
    <property type="evidence" value="ECO:0007669"/>
    <property type="project" value="InterPro"/>
</dbReference>
<dbReference type="InterPro" id="IPR051919">
    <property type="entry name" value="W-dependent_AOR"/>
</dbReference>
<name>A0A1F2P7U1_9EURY</name>
<dbReference type="InterPro" id="IPR036503">
    <property type="entry name" value="Ald_Fedxn_OxRdtase_N_sf"/>
</dbReference>
<dbReference type="PANTHER" id="PTHR30038">
    <property type="entry name" value="ALDEHYDE FERREDOXIN OXIDOREDUCTASE"/>
    <property type="match status" value="1"/>
</dbReference>
<dbReference type="STRING" id="1838285.SCAL_001577"/>
<dbReference type="Gene3D" id="3.60.9.10">
    <property type="entry name" value="Aldehyde ferredoxin oxidoreductase, N-terminal domain"/>
    <property type="match status" value="1"/>
</dbReference>
<dbReference type="SMART" id="SM00790">
    <property type="entry name" value="AFOR_N"/>
    <property type="match status" value="1"/>
</dbReference>
<dbReference type="InterPro" id="IPR013985">
    <property type="entry name" value="Ald_Fedxn_OxRdtase_dom3"/>
</dbReference>
<evidence type="ECO:0000259" key="9">
    <source>
        <dbReference type="SMART" id="SM00790"/>
    </source>
</evidence>
<accession>A0A1F2P7U1</accession>
<dbReference type="GO" id="GO:0046872">
    <property type="term" value="F:metal ion binding"/>
    <property type="evidence" value="ECO:0007669"/>
    <property type="project" value="UniProtKB-KW"/>
</dbReference>
<dbReference type="SUPFAM" id="SSF56228">
    <property type="entry name" value="Aldehyde ferredoxin oxidoreductase, N-terminal domain"/>
    <property type="match status" value="1"/>
</dbReference>
<comment type="cofactor">
    <cofactor evidence="8">
        <name>tungstopterin</name>
        <dbReference type="ChEBI" id="CHEBI:30402"/>
    </cofactor>
</comment>
<keyword evidence="4" id="KW-0479">Metal-binding</keyword>
<dbReference type="Pfam" id="PF02730">
    <property type="entry name" value="AFOR_N"/>
    <property type="match status" value="1"/>
</dbReference>
<dbReference type="Gene3D" id="1.10.569.10">
    <property type="entry name" value="Aldehyde Ferredoxin Oxidoreductase Protein, subunit A, domain 2"/>
    <property type="match status" value="1"/>
</dbReference>
<comment type="cofactor">
    <cofactor evidence="1">
        <name>[4Fe-4S] cluster</name>
        <dbReference type="ChEBI" id="CHEBI:49883"/>
    </cofactor>
</comment>
<evidence type="ECO:0000256" key="3">
    <source>
        <dbReference type="ARBA" id="ARBA00022485"/>
    </source>
</evidence>
<dbReference type="InterPro" id="IPR001203">
    <property type="entry name" value="OxRdtase_Ald_Fedxn_C"/>
</dbReference>
<dbReference type="AlphaFoldDB" id="A0A1F2P7U1"/>
<comment type="similarity">
    <text evidence="2">Belongs to the AOR/FOR family.</text>
</comment>
<evidence type="ECO:0000256" key="1">
    <source>
        <dbReference type="ARBA" id="ARBA00001966"/>
    </source>
</evidence>
<evidence type="ECO:0000256" key="6">
    <source>
        <dbReference type="ARBA" id="ARBA00023004"/>
    </source>
</evidence>
<evidence type="ECO:0000256" key="4">
    <source>
        <dbReference type="ARBA" id="ARBA00022723"/>
    </source>
</evidence>
<dbReference type="Pfam" id="PF01314">
    <property type="entry name" value="AFOR_C"/>
    <property type="match status" value="2"/>
</dbReference>
<dbReference type="InterPro" id="IPR013984">
    <property type="entry name" value="Ald_Fedxn_OxRdtase_dom2"/>
</dbReference>
<dbReference type="InterPro" id="IPR013983">
    <property type="entry name" value="Ald_Fedxn_OxRdtase_N"/>
</dbReference>
<dbReference type="EMBL" id="LYOS01000005">
    <property type="protein sequence ID" value="OFV67308.1"/>
    <property type="molecule type" value="Genomic_DNA"/>
</dbReference>
<dbReference type="Gene3D" id="1.10.599.10">
    <property type="entry name" value="Aldehyde Ferredoxin Oxidoreductase Protein, subunit A, domain 3"/>
    <property type="match status" value="1"/>
</dbReference>
<keyword evidence="3" id="KW-0004">4Fe-4S</keyword>
<proteinExistence type="inferred from homology"/>
<feature type="domain" description="Aldehyde ferredoxin oxidoreductase N-terminal" evidence="9">
    <location>
        <begin position="9"/>
        <end position="208"/>
    </location>
</feature>
<gene>
    <name evidence="10" type="ORF">SCAL_001577</name>
</gene>
<dbReference type="InterPro" id="IPR036021">
    <property type="entry name" value="Tungsten_al_ferr_oxy-like_C"/>
</dbReference>
<keyword evidence="6" id="KW-0408">Iron</keyword>
<evidence type="ECO:0000256" key="2">
    <source>
        <dbReference type="ARBA" id="ARBA00011032"/>
    </source>
</evidence>
<dbReference type="Proteomes" id="UP000186940">
    <property type="component" value="Unassembled WGS sequence"/>
</dbReference>
<protein>
    <submittedName>
        <fullName evidence="10">Aldehyde ferredoxin oxidoreductase</fullName>
    </submittedName>
</protein>
<keyword evidence="11" id="KW-1185">Reference proteome</keyword>
<reference evidence="10" key="1">
    <citation type="submission" date="2016-05" db="EMBL/GenBank/DDBJ databases">
        <title>Microbial consortia oxidize butane by reversing methanogenesis.</title>
        <authorList>
            <person name="Laso-Perez R."/>
            <person name="Richter M."/>
            <person name="Wegener G."/>
            <person name="Musat F."/>
        </authorList>
    </citation>
    <scope>NUCLEOTIDE SEQUENCE [LARGE SCALE GENOMIC DNA]</scope>
    <source>
        <strain evidence="10">BOX2</strain>
    </source>
</reference>
<dbReference type="SUPFAM" id="SSF48310">
    <property type="entry name" value="Aldehyde ferredoxin oxidoreductase, C-terminal domains"/>
    <property type="match status" value="1"/>
</dbReference>
<keyword evidence="7" id="KW-0411">Iron-sulfur</keyword>